<dbReference type="InterPro" id="IPR002347">
    <property type="entry name" value="SDR_fam"/>
</dbReference>
<evidence type="ECO:0000256" key="1">
    <source>
        <dbReference type="ARBA" id="ARBA00006484"/>
    </source>
</evidence>
<dbReference type="GO" id="GO:0016491">
    <property type="term" value="F:oxidoreductase activity"/>
    <property type="evidence" value="ECO:0007669"/>
    <property type="project" value="UniProtKB-KW"/>
</dbReference>
<evidence type="ECO:0000313" key="3">
    <source>
        <dbReference type="EMBL" id="PPQ36106.1"/>
    </source>
</evidence>
<reference evidence="3 4" key="1">
    <citation type="journal article" date="2018" name="Arch. Microbiol.">
        <title>New insights into the metabolic potential of the phototrophic purple bacterium Rhodopila globiformis DSM 161(T) from its draft genome sequence and evidence for a vanadium-dependent nitrogenase.</title>
        <authorList>
            <person name="Imhoff J.F."/>
            <person name="Rahn T."/>
            <person name="Kunzel S."/>
            <person name="Neulinger S.C."/>
        </authorList>
    </citation>
    <scope>NUCLEOTIDE SEQUENCE [LARGE SCALE GENOMIC DNA]</scope>
    <source>
        <strain evidence="3 4">DSM 161</strain>
    </source>
</reference>
<evidence type="ECO:0000256" key="2">
    <source>
        <dbReference type="ARBA" id="ARBA00023002"/>
    </source>
</evidence>
<accession>A0A2S6NLB8</accession>
<evidence type="ECO:0000313" key="4">
    <source>
        <dbReference type="Proteomes" id="UP000239724"/>
    </source>
</evidence>
<evidence type="ECO:0008006" key="5">
    <source>
        <dbReference type="Google" id="ProtNLM"/>
    </source>
</evidence>
<proteinExistence type="inferred from homology"/>
<dbReference type="PRINTS" id="PR00081">
    <property type="entry name" value="GDHRDH"/>
</dbReference>
<sequence length="263" mass="27425">MGPPGVEEFCMNKVAAVTGAASGIGEAATRRLLQAGWTVYGLDLQAERLEAMEDELSRYQDHFRPIICDVADSSSVGVAFAGLGSGLNALVCCAGVLRTGLLEDMPIEDFDLVMNTNLRGTFLCAQRALPLLRASASPEDPSRVVLLSSIAALRPKVVSGAYAASKAGVSQLCRVMAVEWAASGVLVNALAPGTVDTPMVRAVADDDKGYRPSGASPLGRIAQPDDIVDVIMFLLSDAARYVTGTTIPVDGGTQAAFVPPGDR</sequence>
<organism evidence="3 4">
    <name type="scientific">Rhodopila globiformis</name>
    <name type="common">Rhodopseudomonas globiformis</name>
    <dbReference type="NCBI Taxonomy" id="1071"/>
    <lineage>
        <taxon>Bacteria</taxon>
        <taxon>Pseudomonadati</taxon>
        <taxon>Pseudomonadota</taxon>
        <taxon>Alphaproteobacteria</taxon>
        <taxon>Acetobacterales</taxon>
        <taxon>Acetobacteraceae</taxon>
        <taxon>Rhodopila</taxon>
    </lineage>
</organism>
<dbReference type="InterPro" id="IPR036291">
    <property type="entry name" value="NAD(P)-bd_dom_sf"/>
</dbReference>
<dbReference type="FunFam" id="3.40.50.720:FF:000084">
    <property type="entry name" value="Short-chain dehydrogenase reductase"/>
    <property type="match status" value="1"/>
</dbReference>
<dbReference type="PANTHER" id="PTHR24321:SF8">
    <property type="entry name" value="ESTRADIOL 17-BETA-DEHYDROGENASE 8-RELATED"/>
    <property type="match status" value="1"/>
</dbReference>
<dbReference type="Pfam" id="PF13561">
    <property type="entry name" value="adh_short_C2"/>
    <property type="match status" value="1"/>
</dbReference>
<name>A0A2S6NLB8_RHOGL</name>
<dbReference type="PANTHER" id="PTHR24321">
    <property type="entry name" value="DEHYDROGENASES, SHORT CHAIN"/>
    <property type="match status" value="1"/>
</dbReference>
<comment type="similarity">
    <text evidence="1">Belongs to the short-chain dehydrogenases/reductases (SDR) family.</text>
</comment>
<keyword evidence="2" id="KW-0560">Oxidoreductase</keyword>
<dbReference type="InterPro" id="IPR020904">
    <property type="entry name" value="Sc_DH/Rdtase_CS"/>
</dbReference>
<dbReference type="AlphaFoldDB" id="A0A2S6NLB8"/>
<keyword evidence="4" id="KW-1185">Reference proteome</keyword>
<dbReference type="Gene3D" id="3.40.50.720">
    <property type="entry name" value="NAD(P)-binding Rossmann-like Domain"/>
    <property type="match status" value="1"/>
</dbReference>
<gene>
    <name evidence="3" type="ORF">CCS01_05780</name>
</gene>
<dbReference type="SUPFAM" id="SSF51735">
    <property type="entry name" value="NAD(P)-binding Rossmann-fold domains"/>
    <property type="match status" value="1"/>
</dbReference>
<dbReference type="CDD" id="cd05233">
    <property type="entry name" value="SDR_c"/>
    <property type="match status" value="1"/>
</dbReference>
<dbReference type="EMBL" id="NHRY01000062">
    <property type="protein sequence ID" value="PPQ36106.1"/>
    <property type="molecule type" value="Genomic_DNA"/>
</dbReference>
<dbReference type="Proteomes" id="UP000239724">
    <property type="component" value="Unassembled WGS sequence"/>
</dbReference>
<comment type="caution">
    <text evidence="3">The sequence shown here is derived from an EMBL/GenBank/DDBJ whole genome shotgun (WGS) entry which is preliminary data.</text>
</comment>
<protein>
    <recommendedName>
        <fullName evidence="5">3-oxoacyl-ACP reductase</fullName>
    </recommendedName>
</protein>
<dbReference type="PROSITE" id="PS00061">
    <property type="entry name" value="ADH_SHORT"/>
    <property type="match status" value="1"/>
</dbReference>